<organism evidence="1">
    <name type="scientific">uncultured bacterium</name>
    <name type="common">gcode 4</name>
    <dbReference type="NCBI Taxonomy" id="1234023"/>
    <lineage>
        <taxon>Bacteria</taxon>
        <taxon>environmental samples</taxon>
    </lineage>
</organism>
<gene>
    <name evidence="1" type="ORF">ACD_3C00086G0002</name>
</gene>
<reference evidence="1" key="1">
    <citation type="journal article" date="2012" name="Science">
        <title>Fermentation, hydrogen, and sulfur metabolism in multiple uncultivated bacterial phyla.</title>
        <authorList>
            <person name="Wrighton K.C."/>
            <person name="Thomas B.C."/>
            <person name="Sharon I."/>
            <person name="Miller C.S."/>
            <person name="Castelle C.J."/>
            <person name="VerBerkmoes N.C."/>
            <person name="Wilkins M.J."/>
            <person name="Hettich R.L."/>
            <person name="Lipton M.S."/>
            <person name="Williams K.H."/>
            <person name="Long P.E."/>
            <person name="Banfield J.F."/>
        </authorList>
    </citation>
    <scope>NUCLEOTIDE SEQUENCE [LARGE SCALE GENOMIC DNA]</scope>
</reference>
<dbReference type="EMBL" id="AMFJ01000360">
    <property type="protein sequence ID" value="EKE28158.1"/>
    <property type="molecule type" value="Genomic_DNA"/>
</dbReference>
<name>K2FZ14_9BACT</name>
<accession>K2FZ14</accession>
<dbReference type="AlphaFoldDB" id="K2FZ14"/>
<evidence type="ECO:0000313" key="1">
    <source>
        <dbReference type="EMBL" id="EKE28158.1"/>
    </source>
</evidence>
<comment type="caution">
    <text evidence="1">The sequence shown here is derived from an EMBL/GenBank/DDBJ whole genome shotgun (WGS) entry which is preliminary data.</text>
</comment>
<protein>
    <submittedName>
        <fullName evidence="1">Uncharacterized protein</fullName>
    </submittedName>
</protein>
<proteinExistence type="predicted"/>
<sequence>MTDKNWIEITVQKRIVRWELNEKLSFINFKAKD</sequence>